<evidence type="ECO:0000256" key="7">
    <source>
        <dbReference type="SAM" id="MobiDB-lite"/>
    </source>
</evidence>
<feature type="domain" description="GH26" evidence="10">
    <location>
        <begin position="63"/>
        <end position="414"/>
    </location>
</feature>
<evidence type="ECO:0000259" key="10">
    <source>
        <dbReference type="PROSITE" id="PS51764"/>
    </source>
</evidence>
<dbReference type="Gene3D" id="2.60.40.10">
    <property type="entry name" value="Immunoglobulins"/>
    <property type="match status" value="4"/>
</dbReference>
<feature type="region of interest" description="Disordered" evidence="7">
    <location>
        <begin position="1"/>
        <end position="23"/>
    </location>
</feature>
<feature type="region of interest" description="Disordered" evidence="7">
    <location>
        <begin position="1063"/>
        <end position="1082"/>
    </location>
</feature>
<dbReference type="PROSITE" id="PS51764">
    <property type="entry name" value="GH26"/>
    <property type="match status" value="1"/>
</dbReference>
<dbReference type="EMBL" id="CP002665">
    <property type="protein sequence ID" value="AEI10833.1"/>
    <property type="molecule type" value="Genomic_DNA"/>
</dbReference>
<dbReference type="KEGG" id="cga:Celgi_0311"/>
<dbReference type="eggNOG" id="COG4124">
    <property type="taxonomic scope" value="Bacteria"/>
</dbReference>
<evidence type="ECO:0000256" key="6">
    <source>
        <dbReference type="PROSITE-ProRule" id="PRU01100"/>
    </source>
</evidence>
<evidence type="ECO:0000313" key="12">
    <source>
        <dbReference type="Proteomes" id="UP000000485"/>
    </source>
</evidence>
<dbReference type="InterPro" id="IPR008979">
    <property type="entry name" value="Galactose-bd-like_sf"/>
</dbReference>
<dbReference type="InterPro" id="IPR003599">
    <property type="entry name" value="Ig_sub"/>
</dbReference>
<name>F8A470_CELGA</name>
<feature type="active site" description="Proton donor" evidence="6">
    <location>
        <position position="227"/>
    </location>
</feature>
<protein>
    <submittedName>
        <fullName evidence="11">Mannan endo-1,4-beta-mannosidase., Cellulase</fullName>
        <ecNumber evidence="11">3.2.1.4</ecNumber>
        <ecNumber evidence="11">3.2.1.78</ecNumber>
    </submittedName>
</protein>
<dbReference type="GO" id="GO:0008810">
    <property type="term" value="F:cellulase activity"/>
    <property type="evidence" value="ECO:0007669"/>
    <property type="project" value="UniProtKB-EC"/>
</dbReference>
<dbReference type="eggNOG" id="COG3250">
    <property type="taxonomic scope" value="Bacteria"/>
</dbReference>
<dbReference type="Pfam" id="PF03425">
    <property type="entry name" value="CBM_11"/>
    <property type="match status" value="3"/>
</dbReference>
<dbReference type="PANTHER" id="PTHR44170">
    <property type="entry name" value="PROTEIN SIDEKICK"/>
    <property type="match status" value="1"/>
</dbReference>
<dbReference type="SUPFAM" id="SSF51445">
    <property type="entry name" value="(Trans)glycosidases"/>
    <property type="match status" value="1"/>
</dbReference>
<feature type="compositionally biased region" description="Polar residues" evidence="7">
    <location>
        <begin position="1072"/>
        <end position="1082"/>
    </location>
</feature>
<feature type="signal peptide" evidence="8">
    <location>
        <begin position="1"/>
        <end position="46"/>
    </location>
</feature>
<dbReference type="OrthoDB" id="9816550at2"/>
<dbReference type="InterPro" id="IPR022790">
    <property type="entry name" value="GH26_dom"/>
</dbReference>
<proteinExistence type="inferred from homology"/>
<evidence type="ECO:0000256" key="5">
    <source>
        <dbReference type="ARBA" id="ARBA00023295"/>
    </source>
</evidence>
<accession>F8A470</accession>
<dbReference type="PRINTS" id="PR00739">
    <property type="entry name" value="GLHYDRLASE26"/>
</dbReference>
<keyword evidence="4" id="KW-1015">Disulfide bond</keyword>
<dbReference type="InterPro" id="IPR013098">
    <property type="entry name" value="Ig_I-set"/>
</dbReference>
<keyword evidence="5 6" id="KW-0326">Glycosidase</keyword>
<evidence type="ECO:0000259" key="9">
    <source>
        <dbReference type="PROSITE" id="PS50835"/>
    </source>
</evidence>
<dbReference type="eggNOG" id="ENOG503334N">
    <property type="taxonomic scope" value="Bacteria"/>
</dbReference>
<dbReference type="InterPro" id="IPR014756">
    <property type="entry name" value="Ig_E-set"/>
</dbReference>
<keyword evidence="3 6" id="KW-0378">Hydrolase</keyword>
<sequence>MATTRTTTPPGIPDPHGPRRPRRSRTAALLVAGALALTGTGTAAQADEPDPSTVAVADTAATADTAALFRYLRDQESGGVLFGQQHPTDEAVTSTTTGPDGLPLKSDVFAQTGDLPGVFGYDTLALKGDEKPGTHENTDEENALALAAEFVRADALGGVVTLSAHMPNFVTGGPYNDTAGRVVSHILPGGDTHDEYRAYLDLVATAAQHAERTDGTLVPVIFRPFHENTGSWFWWGAAHATSGEYKEIFRFTVEYLRDVKGVHNLLYAFSPNGAFDGDADRYLQTYPGDQWVDVLGYDFYENSNAADDSDAYVAAAVQDLAMVVDLADARGKIPAFTEFGRNGDRTIQPTGNKSLHYFTDLLGGITADAKASRIAFMLTWANFGSGQIYVPYPGHEMAADFQALYDDPASVFASQTGGRFELPGTPGEQQPFLRLVSPADGARVTTATTTVRAQVTAAPDVDTVTFAPAGSDPIALTRDDDGYWSATWDIGEENLTNRTIAVTVTATGGGHDLSTSASLILGAQPVLPVGVVDDFEGYGDDVALRSAYTVANATSDAISLADHGAGNAVRLSYDYPASRTGYLGFGKSYAPTQNWSGFGRLDAWIDPDASGHKLVLQVQAGGVTFEAYPSLAGDEPYLASIPWTQFAPAPWDTANAGATLTWERLAKVSQVFVYLNDAGGSAPLTGSVLLDDIQAAGEGEYVDPEPGAEPLTVDDFESYADEAAFDTAWGNRGRTELISLSDDAAQGEQAFAFAYDNAAGGWQDTARWLGGQDWSGRDALALQVKGDGSGNQLAIQIGTGSGGYYLAQVPLTDTTWHAVEIPFSSFSPSWPPDLTDPLDDARLGTVNELVVAASSTAGAGTFGIDDVRVVGGEAEPEIPDGTAEVLDRFDSYATTTDLRAAWSNNAEQAWGDGWQLTLAPGAGSGGTQAARFAYDFSTTTYLQESRWLGGHSWAGLDGISAWVDPNGSGQQMAFRFRTVSADGTGEDWFWDLPVALTGDARTVHLPFADAVVTYPSGLSPELRPTRAQLAKVNEVILMATQASPSASVTGSFVVDDLVVGDFPDEPTPTAPEVTTQPASTSGALGSTVTLSAAASGVPAPAVQWQTSAPRSSTWTDVPGATAATLDVRLTASTDGARYRAVFTNASGSATTAAATLTVTPAAPVVTTQPRSVSGKIGSRVTLAAQASGYPTPTVQWQRRAHGSAVWADVPRATGRTLTVLVSAGKDGSRYRAVFRNSAGSATTATATVTATRVRPHVTAQPRAVTVAAGATARFSVTATGYPAPRYQWYVQARGSSSWHKITGATARSYATKATSSLSGARFRVVVRNDAGQVTSAAASLTVRRR</sequence>
<dbReference type="GO" id="GO:0016985">
    <property type="term" value="F:mannan endo-1,4-beta-mannosidase activity"/>
    <property type="evidence" value="ECO:0007669"/>
    <property type="project" value="UniProtKB-EC"/>
</dbReference>
<dbReference type="GO" id="GO:0006080">
    <property type="term" value="P:substituted mannan metabolic process"/>
    <property type="evidence" value="ECO:0007669"/>
    <property type="project" value="InterPro"/>
</dbReference>
<reference evidence="12" key="1">
    <citation type="submission" date="2011-04" db="EMBL/GenBank/DDBJ databases">
        <title>Complete sequence of Cellvibrio gilvus ATCC 13127.</title>
        <authorList>
            <person name="Lucas S."/>
            <person name="Han J."/>
            <person name="Lapidus A."/>
            <person name="Cheng J.-F."/>
            <person name="Goodwin L."/>
            <person name="Pitluck S."/>
            <person name="Peters L."/>
            <person name="Munk A."/>
            <person name="Detter J.C."/>
            <person name="Han C."/>
            <person name="Tapia R."/>
            <person name="Land M."/>
            <person name="Hauser L."/>
            <person name="Kyrpides N."/>
            <person name="Ivanova N."/>
            <person name="Ovchinnikova G."/>
            <person name="Pagani I."/>
            <person name="Mead D."/>
            <person name="Brumm P."/>
            <person name="Woyke T."/>
        </authorList>
    </citation>
    <scope>NUCLEOTIDE SEQUENCE [LARGE SCALE GENOMIC DNA]</scope>
    <source>
        <strain evidence="12">ATCC 13127 / NRRL B-14078</strain>
    </source>
</reference>
<evidence type="ECO:0000256" key="8">
    <source>
        <dbReference type="SAM" id="SignalP"/>
    </source>
</evidence>
<dbReference type="Gene3D" id="2.60.120.430">
    <property type="entry name" value="Galactose-binding lectin"/>
    <property type="match status" value="1"/>
</dbReference>
<dbReference type="InterPro" id="IPR036179">
    <property type="entry name" value="Ig-like_dom_sf"/>
</dbReference>
<gene>
    <name evidence="11" type="ordered locus">Celgi_0311</name>
</gene>
<dbReference type="SUPFAM" id="SSF49785">
    <property type="entry name" value="Galactose-binding domain-like"/>
    <property type="match status" value="3"/>
</dbReference>
<dbReference type="PANTHER" id="PTHR44170:SF6">
    <property type="entry name" value="CONTACTIN"/>
    <property type="match status" value="1"/>
</dbReference>
<dbReference type="PROSITE" id="PS50835">
    <property type="entry name" value="IG_LIKE"/>
    <property type="match status" value="2"/>
</dbReference>
<dbReference type="RefSeq" id="WP_013882358.1">
    <property type="nucleotide sequence ID" value="NC_015671.1"/>
</dbReference>
<keyword evidence="12" id="KW-1185">Reference proteome</keyword>
<dbReference type="SUPFAM" id="SSF48726">
    <property type="entry name" value="Immunoglobulin"/>
    <property type="match status" value="3"/>
</dbReference>
<dbReference type="Gene3D" id="3.20.20.80">
    <property type="entry name" value="Glycosidases"/>
    <property type="match status" value="1"/>
</dbReference>
<organism evidence="11 12">
    <name type="scientific">Cellulomonas gilvus (strain ATCC 13127 / NRRL B-14078)</name>
    <name type="common">Cellvibrio gilvus</name>
    <dbReference type="NCBI Taxonomy" id="593907"/>
    <lineage>
        <taxon>Bacteria</taxon>
        <taxon>Bacillati</taxon>
        <taxon>Actinomycetota</taxon>
        <taxon>Actinomycetes</taxon>
        <taxon>Micrococcales</taxon>
        <taxon>Cellulomonadaceae</taxon>
        <taxon>Cellulomonas</taxon>
    </lineage>
</organism>
<dbReference type="SMART" id="SM00409">
    <property type="entry name" value="IG"/>
    <property type="match status" value="3"/>
</dbReference>
<dbReference type="STRING" id="593907.Celgi_0311"/>
<dbReference type="InterPro" id="IPR000805">
    <property type="entry name" value="Glyco_hydro_26"/>
</dbReference>
<dbReference type="GO" id="GO:0030245">
    <property type="term" value="P:cellulose catabolic process"/>
    <property type="evidence" value="ECO:0007669"/>
    <property type="project" value="InterPro"/>
</dbReference>
<dbReference type="SUPFAM" id="SSF81296">
    <property type="entry name" value="E set domains"/>
    <property type="match status" value="1"/>
</dbReference>
<dbReference type="InterPro" id="IPR005087">
    <property type="entry name" value="CBM11"/>
</dbReference>
<feature type="chain" id="PRO_5003367093" evidence="8">
    <location>
        <begin position="47"/>
        <end position="1345"/>
    </location>
</feature>
<dbReference type="InterPro" id="IPR013783">
    <property type="entry name" value="Ig-like_fold"/>
</dbReference>
<dbReference type="Proteomes" id="UP000000485">
    <property type="component" value="Chromosome"/>
</dbReference>
<dbReference type="InterPro" id="IPR017853">
    <property type="entry name" value="GH"/>
</dbReference>
<dbReference type="InterPro" id="IPR007110">
    <property type="entry name" value="Ig-like_dom"/>
</dbReference>
<feature type="active site" description="Nucleophile" evidence="6">
    <location>
        <position position="338"/>
    </location>
</feature>
<feature type="domain" description="Ig-like" evidence="9">
    <location>
        <begin position="1163"/>
        <end position="1249"/>
    </location>
</feature>
<comment type="similarity">
    <text evidence="1 6">Belongs to the glycosyl hydrolase 26 family.</text>
</comment>
<feature type="domain" description="Ig-like" evidence="9">
    <location>
        <begin position="1071"/>
        <end position="1157"/>
    </location>
</feature>
<dbReference type="EC" id="3.2.1.4" evidence="11"/>
<dbReference type="GO" id="GO:0016020">
    <property type="term" value="C:membrane"/>
    <property type="evidence" value="ECO:0007669"/>
    <property type="project" value="UniProtKB-SubCell"/>
</dbReference>
<dbReference type="Pfam" id="PF02156">
    <property type="entry name" value="Glyco_hydro_26"/>
    <property type="match status" value="1"/>
</dbReference>
<evidence type="ECO:0000256" key="4">
    <source>
        <dbReference type="ARBA" id="ARBA00023157"/>
    </source>
</evidence>
<evidence type="ECO:0000256" key="3">
    <source>
        <dbReference type="ARBA" id="ARBA00022801"/>
    </source>
</evidence>
<dbReference type="HOGENOM" id="CLU_258047_0_0_11"/>
<evidence type="ECO:0000313" key="11">
    <source>
        <dbReference type="EMBL" id="AEI10833.1"/>
    </source>
</evidence>
<dbReference type="EC" id="3.2.1.78" evidence="11"/>
<keyword evidence="2" id="KW-0677">Repeat</keyword>
<keyword evidence="8" id="KW-0732">Signal</keyword>
<dbReference type="GO" id="GO:0098609">
    <property type="term" value="P:cell-cell adhesion"/>
    <property type="evidence" value="ECO:0007669"/>
    <property type="project" value="TreeGrafter"/>
</dbReference>
<evidence type="ECO:0000256" key="1">
    <source>
        <dbReference type="ARBA" id="ARBA00007754"/>
    </source>
</evidence>
<dbReference type="Pfam" id="PF07679">
    <property type="entry name" value="I-set"/>
    <property type="match status" value="3"/>
</dbReference>
<evidence type="ECO:0000256" key="2">
    <source>
        <dbReference type="ARBA" id="ARBA00022737"/>
    </source>
</evidence>